<dbReference type="Proteomes" id="UP001071777">
    <property type="component" value="Unassembled WGS sequence"/>
</dbReference>
<keyword evidence="6" id="KW-0812">Transmembrane</keyword>
<dbReference type="PROSITE" id="PS50026">
    <property type="entry name" value="EGF_3"/>
    <property type="match status" value="3"/>
</dbReference>
<proteinExistence type="predicted"/>
<protein>
    <submittedName>
        <fullName evidence="8">EGF domain-containing membrane associated protein</fullName>
    </submittedName>
</protein>
<feature type="disulfide bond" evidence="5">
    <location>
        <begin position="157"/>
        <end position="166"/>
    </location>
</feature>
<comment type="caution">
    <text evidence="8">The sequence shown here is derived from an EMBL/GenBank/DDBJ whole genome shotgun (WGS) entry which is preliminary data.</text>
</comment>
<dbReference type="SMART" id="SM00181">
    <property type="entry name" value="EGF"/>
    <property type="match status" value="3"/>
</dbReference>
<accession>A0ABQ8P388</accession>
<keyword evidence="3" id="KW-0677">Repeat</keyword>
<evidence type="ECO:0000256" key="3">
    <source>
        <dbReference type="ARBA" id="ARBA00022737"/>
    </source>
</evidence>
<reference evidence="8" key="1">
    <citation type="submission" date="2022-10" db="EMBL/GenBank/DDBJ databases">
        <title>Adaptive evolution leads to modifications in subtelomeric GC content in a zoonotic Cryptosporidium species.</title>
        <authorList>
            <person name="Li J."/>
            <person name="Feng Y."/>
            <person name="Xiao L."/>
        </authorList>
    </citation>
    <scope>NUCLEOTIDE SEQUENCE</scope>
    <source>
        <strain evidence="8">25894</strain>
    </source>
</reference>
<feature type="disulfide bond" evidence="5">
    <location>
        <begin position="116"/>
        <end position="125"/>
    </location>
</feature>
<evidence type="ECO:0000256" key="4">
    <source>
        <dbReference type="ARBA" id="ARBA00023157"/>
    </source>
</evidence>
<feature type="domain" description="EGF-like" evidence="7">
    <location>
        <begin position="128"/>
        <end position="167"/>
    </location>
</feature>
<evidence type="ECO:0000313" key="9">
    <source>
        <dbReference type="Proteomes" id="UP001071777"/>
    </source>
</evidence>
<keyword evidence="6" id="KW-1133">Transmembrane helix</keyword>
<evidence type="ECO:0000256" key="1">
    <source>
        <dbReference type="ARBA" id="ARBA00022536"/>
    </source>
</evidence>
<feature type="domain" description="EGF-like" evidence="7">
    <location>
        <begin position="38"/>
        <end position="82"/>
    </location>
</feature>
<evidence type="ECO:0000259" key="7">
    <source>
        <dbReference type="PROSITE" id="PS50026"/>
    </source>
</evidence>
<sequence>MYFENGGGLQEAKSVYSEPPSLIDDISGKLRNVQSVPFESVCAGDQSLNCGQNGKCVSLPTVENQKQFVCICSDGFTGPTCETAWDACKSSGPTSLCLNGGICTSTDAYPYYSCKCAIGFTGGNCEIENNVCVTNNPCQNGGKCTYIGDNLPILCTCPSGYTGDYCQITVEHGIGGAGIKLHPGQIIMTWALLILILASILYCTFSVIYDIIVQIRAKKKKKEKEVNNDMDDPSEANK</sequence>
<dbReference type="InterPro" id="IPR000742">
    <property type="entry name" value="EGF"/>
</dbReference>
<dbReference type="PANTHER" id="PTHR24049:SF22">
    <property type="entry name" value="DROSOPHILA CRUMBS HOMOLOG"/>
    <property type="match status" value="1"/>
</dbReference>
<feature type="domain" description="EGF-like" evidence="7">
    <location>
        <begin position="84"/>
        <end position="126"/>
    </location>
</feature>
<dbReference type="PROSITE" id="PS01186">
    <property type="entry name" value="EGF_2"/>
    <property type="match status" value="3"/>
</dbReference>
<keyword evidence="2" id="KW-0732">Signal</keyword>
<evidence type="ECO:0000256" key="6">
    <source>
        <dbReference type="SAM" id="Phobius"/>
    </source>
</evidence>
<feature type="disulfide bond" evidence="5">
    <location>
        <begin position="97"/>
        <end position="114"/>
    </location>
</feature>
<dbReference type="PANTHER" id="PTHR24049">
    <property type="entry name" value="CRUMBS FAMILY MEMBER"/>
    <property type="match status" value="1"/>
</dbReference>
<dbReference type="Pfam" id="PF00008">
    <property type="entry name" value="EGF"/>
    <property type="match status" value="1"/>
</dbReference>
<dbReference type="PROSITE" id="PS00022">
    <property type="entry name" value="EGF_1"/>
    <property type="match status" value="3"/>
</dbReference>
<evidence type="ECO:0000313" key="8">
    <source>
        <dbReference type="EMBL" id="KAJ1606566.1"/>
    </source>
</evidence>
<dbReference type="EMBL" id="JAPCXB010000138">
    <property type="protein sequence ID" value="KAJ1606566.1"/>
    <property type="molecule type" value="Genomic_DNA"/>
</dbReference>
<feature type="disulfide bond" evidence="5">
    <location>
        <begin position="138"/>
        <end position="155"/>
    </location>
</feature>
<dbReference type="InterPro" id="IPR051022">
    <property type="entry name" value="Notch_Cell-Fate_Det"/>
</dbReference>
<feature type="transmembrane region" description="Helical" evidence="6">
    <location>
        <begin position="190"/>
        <end position="212"/>
    </location>
</feature>
<dbReference type="Gene3D" id="2.10.25.10">
    <property type="entry name" value="Laminin"/>
    <property type="match status" value="3"/>
</dbReference>
<name>A0ABQ8P388_9CRYT</name>
<dbReference type="SUPFAM" id="SSF57196">
    <property type="entry name" value="EGF/Laminin"/>
    <property type="match status" value="3"/>
</dbReference>
<keyword evidence="4 5" id="KW-1015">Disulfide bond</keyword>
<evidence type="ECO:0000256" key="2">
    <source>
        <dbReference type="ARBA" id="ARBA00022729"/>
    </source>
</evidence>
<keyword evidence="1 5" id="KW-0245">EGF-like domain</keyword>
<comment type="caution">
    <text evidence="5">Lacks conserved residue(s) required for the propagation of feature annotation.</text>
</comment>
<keyword evidence="9" id="KW-1185">Reference proteome</keyword>
<dbReference type="CDD" id="cd00054">
    <property type="entry name" value="EGF_CA"/>
    <property type="match status" value="2"/>
</dbReference>
<gene>
    <name evidence="8" type="ORF">OJ252_3137</name>
</gene>
<feature type="disulfide bond" evidence="5">
    <location>
        <begin position="72"/>
        <end position="81"/>
    </location>
</feature>
<evidence type="ECO:0000256" key="5">
    <source>
        <dbReference type="PROSITE-ProRule" id="PRU00076"/>
    </source>
</evidence>
<keyword evidence="6" id="KW-0472">Membrane</keyword>
<organism evidence="8 9">
    <name type="scientific">Cryptosporidium canis</name>
    <dbReference type="NCBI Taxonomy" id="195482"/>
    <lineage>
        <taxon>Eukaryota</taxon>
        <taxon>Sar</taxon>
        <taxon>Alveolata</taxon>
        <taxon>Apicomplexa</taxon>
        <taxon>Conoidasida</taxon>
        <taxon>Coccidia</taxon>
        <taxon>Eucoccidiorida</taxon>
        <taxon>Eimeriorina</taxon>
        <taxon>Cryptosporidiidae</taxon>
        <taxon>Cryptosporidium</taxon>
    </lineage>
</organism>